<dbReference type="RefSeq" id="WP_202857105.1">
    <property type="nucleotide sequence ID" value="NZ_JAEUGD010000044.1"/>
</dbReference>
<dbReference type="EMBL" id="JAEUGD010000044">
    <property type="protein sequence ID" value="MBL6447565.1"/>
    <property type="molecule type" value="Genomic_DNA"/>
</dbReference>
<dbReference type="AlphaFoldDB" id="A0A937FWQ6"/>
<reference evidence="1" key="1">
    <citation type="submission" date="2021-01" db="EMBL/GenBank/DDBJ databases">
        <title>Fulvivirga kasyanovii gen. nov., sp nov., a novel member of the phylum Bacteroidetes isolated from seawater in a mussel farm.</title>
        <authorList>
            <person name="Zhao L.-H."/>
            <person name="Wang Z.-J."/>
        </authorList>
    </citation>
    <scope>NUCLEOTIDE SEQUENCE</scope>
    <source>
        <strain evidence="1">29W222</strain>
    </source>
</reference>
<protein>
    <recommendedName>
        <fullName evidence="3">Rhamnosyl transferase</fullName>
    </recommendedName>
</protein>
<dbReference type="InterPro" id="IPR021466">
    <property type="entry name" value="Put_rhamnosyl_transferase"/>
</dbReference>
<proteinExistence type="predicted"/>
<sequence length="248" mass="29723">MNGIFTHIVITRFNIKNHEWLVDKLGKEVRTDQWMEHRIDLFKKICYPSLANQTVTNFKWVIFLDSDTKPIFRQQLEALMSRHSSFYIRYLNGIDEFNERLKDQIKPLIDEGSEYLITTRIDNDDAFRDDYIERIQQSFLPQELVAINFPKGLQWSIKNNQLFEVYNESNPFISLIEHLKRNSEILTVFHREHRHYFELGDFPLEQVSSDHLWLQAVHNNNVLNKIVGKEIHQPNFKELFNLKIDELC</sequence>
<keyword evidence="2" id="KW-1185">Reference proteome</keyword>
<evidence type="ECO:0000313" key="2">
    <source>
        <dbReference type="Proteomes" id="UP000614216"/>
    </source>
</evidence>
<dbReference type="Proteomes" id="UP000614216">
    <property type="component" value="Unassembled WGS sequence"/>
</dbReference>
<evidence type="ECO:0000313" key="1">
    <source>
        <dbReference type="EMBL" id="MBL6447565.1"/>
    </source>
</evidence>
<accession>A0A937FWQ6</accession>
<dbReference type="Pfam" id="PF11316">
    <property type="entry name" value="Rhamno_transf"/>
    <property type="match status" value="1"/>
</dbReference>
<organism evidence="1 2">
    <name type="scientific">Fulvivirga marina</name>
    <dbReference type="NCBI Taxonomy" id="2494733"/>
    <lineage>
        <taxon>Bacteria</taxon>
        <taxon>Pseudomonadati</taxon>
        <taxon>Bacteroidota</taxon>
        <taxon>Cytophagia</taxon>
        <taxon>Cytophagales</taxon>
        <taxon>Fulvivirgaceae</taxon>
        <taxon>Fulvivirga</taxon>
    </lineage>
</organism>
<name>A0A937FWQ6_9BACT</name>
<comment type="caution">
    <text evidence="1">The sequence shown here is derived from an EMBL/GenBank/DDBJ whole genome shotgun (WGS) entry which is preliminary data.</text>
</comment>
<gene>
    <name evidence="1" type="ORF">JMN32_14700</name>
</gene>
<evidence type="ECO:0008006" key="3">
    <source>
        <dbReference type="Google" id="ProtNLM"/>
    </source>
</evidence>